<dbReference type="CDD" id="cd05274">
    <property type="entry name" value="KR_FAS_SDR_x"/>
    <property type="match status" value="1"/>
</dbReference>
<dbReference type="GeneID" id="9526229"/>
<dbReference type="SUPFAM" id="SSF47336">
    <property type="entry name" value="ACP-like"/>
    <property type="match status" value="1"/>
</dbReference>
<dbReference type="Gene3D" id="3.40.366.10">
    <property type="entry name" value="Malonyl-Coenzyme A Acyl Carrier Protein, domain 2"/>
    <property type="match status" value="1"/>
</dbReference>
<evidence type="ECO:0000259" key="9">
    <source>
        <dbReference type="PROSITE" id="PS52019"/>
    </source>
</evidence>
<dbReference type="CDD" id="cd00833">
    <property type="entry name" value="PKS"/>
    <property type="match status" value="1"/>
</dbReference>
<dbReference type="InterPro" id="IPR016039">
    <property type="entry name" value="Thiolase-like"/>
</dbReference>
<dbReference type="SMART" id="SM00825">
    <property type="entry name" value="PKS_KS"/>
    <property type="match status" value="1"/>
</dbReference>
<dbReference type="InterPro" id="IPR001227">
    <property type="entry name" value="Ac_transferase_dom_sf"/>
</dbReference>
<keyword evidence="2" id="KW-0597">Phosphoprotein</keyword>
<dbReference type="Pfam" id="PF16197">
    <property type="entry name" value="KAsynt_C_assoc"/>
    <property type="match status" value="1"/>
</dbReference>
<dbReference type="SUPFAM" id="SSF52151">
    <property type="entry name" value="FabD/lysophospholipase-like"/>
    <property type="match status" value="1"/>
</dbReference>
<dbReference type="SMR" id="D4ANN7"/>
<dbReference type="RefSeq" id="XP_003015543.1">
    <property type="nucleotide sequence ID" value="XM_003015497.1"/>
</dbReference>
<dbReference type="eggNOG" id="KOG1202">
    <property type="taxonomic scope" value="Eukaryota"/>
</dbReference>
<accession>D4ANN7</accession>
<feature type="region of interest" description="C-terminal hotdog fold" evidence="5">
    <location>
        <begin position="1059"/>
        <end position="1200"/>
    </location>
</feature>
<dbReference type="InterPro" id="IPR016036">
    <property type="entry name" value="Malonyl_transacylase_ACP-bd"/>
</dbReference>
<evidence type="ECO:0000259" key="8">
    <source>
        <dbReference type="PROSITE" id="PS52004"/>
    </source>
</evidence>
<dbReference type="PANTHER" id="PTHR43775:SF22">
    <property type="entry name" value="SYNTHASE, PUTATIVE (JCVI)-RELATED"/>
    <property type="match status" value="1"/>
</dbReference>
<dbReference type="InterPro" id="IPR009081">
    <property type="entry name" value="PP-bd_ACP"/>
</dbReference>
<dbReference type="SUPFAM" id="SSF55048">
    <property type="entry name" value="Probable ACP-binding domain of malonyl-CoA ACP transacylase"/>
    <property type="match status" value="1"/>
</dbReference>
<dbReference type="Gene3D" id="1.10.1200.10">
    <property type="entry name" value="ACP-like"/>
    <property type="match status" value="1"/>
</dbReference>
<dbReference type="Gene3D" id="3.30.70.250">
    <property type="entry name" value="Malonyl-CoA ACP transacylase, ACP-binding"/>
    <property type="match status" value="1"/>
</dbReference>
<evidence type="ECO:0000256" key="5">
    <source>
        <dbReference type="PROSITE-ProRule" id="PRU01363"/>
    </source>
</evidence>
<evidence type="ECO:0000256" key="3">
    <source>
        <dbReference type="ARBA" id="ARBA00022679"/>
    </source>
</evidence>
<dbReference type="Gene3D" id="3.10.129.110">
    <property type="entry name" value="Polyketide synthase dehydratase"/>
    <property type="match status" value="1"/>
</dbReference>
<dbReference type="InterPro" id="IPR032821">
    <property type="entry name" value="PKS_assoc"/>
</dbReference>
<evidence type="ECO:0000313" key="10">
    <source>
        <dbReference type="EMBL" id="EFE34898.1"/>
    </source>
</evidence>
<organism evidence="10 11">
    <name type="scientific">Arthroderma benhamiae (strain ATCC MYA-4681 / CBS 112371)</name>
    <name type="common">Trichophyton mentagrophytes</name>
    <dbReference type="NCBI Taxonomy" id="663331"/>
    <lineage>
        <taxon>Eukaryota</taxon>
        <taxon>Fungi</taxon>
        <taxon>Dikarya</taxon>
        <taxon>Ascomycota</taxon>
        <taxon>Pezizomycotina</taxon>
        <taxon>Eurotiomycetes</taxon>
        <taxon>Eurotiomycetidae</taxon>
        <taxon>Onygenales</taxon>
        <taxon>Arthrodermataceae</taxon>
        <taxon>Trichophyton</taxon>
    </lineage>
</organism>
<dbReference type="InterPro" id="IPR020841">
    <property type="entry name" value="PKS_Beta-ketoAc_synthase_dom"/>
</dbReference>
<evidence type="ECO:0000259" key="7">
    <source>
        <dbReference type="PROSITE" id="PS50075"/>
    </source>
</evidence>
<dbReference type="InterPro" id="IPR050091">
    <property type="entry name" value="PKS_NRPS_Biosynth_Enz"/>
</dbReference>
<evidence type="ECO:0000256" key="1">
    <source>
        <dbReference type="ARBA" id="ARBA00022450"/>
    </source>
</evidence>
<dbReference type="InterPro" id="IPR042104">
    <property type="entry name" value="PKS_dehydratase_sf"/>
</dbReference>
<keyword evidence="11" id="KW-1185">Reference proteome</keyword>
<evidence type="ECO:0000256" key="6">
    <source>
        <dbReference type="SAM" id="MobiDB-lite"/>
    </source>
</evidence>
<dbReference type="OMA" id="SWVTHTT"/>
<dbReference type="InterPro" id="IPR049552">
    <property type="entry name" value="PKS_DH_N"/>
</dbReference>
<feature type="domain" description="Carrier" evidence="7">
    <location>
        <begin position="1697"/>
        <end position="1774"/>
    </location>
</feature>
<feature type="domain" description="PKS/mFAS DH" evidence="9">
    <location>
        <begin position="929"/>
        <end position="1200"/>
    </location>
</feature>
<reference evidence="11" key="1">
    <citation type="journal article" date="2011" name="Genome Biol.">
        <title>Comparative and functional genomics provide insights into the pathogenicity of dermatophytic fungi.</title>
        <authorList>
            <person name="Burmester A."/>
            <person name="Shelest E."/>
            <person name="Gloeckner G."/>
            <person name="Heddergott C."/>
            <person name="Schindler S."/>
            <person name="Staib P."/>
            <person name="Heidel A."/>
            <person name="Felder M."/>
            <person name="Petzold A."/>
            <person name="Szafranski K."/>
            <person name="Feuermann M."/>
            <person name="Pedruzzi I."/>
            <person name="Priebe S."/>
            <person name="Groth M."/>
            <person name="Winkler R."/>
            <person name="Li W."/>
            <person name="Kniemeyer O."/>
            <person name="Schroeckh V."/>
            <person name="Hertweck C."/>
            <person name="Hube B."/>
            <person name="White T.C."/>
            <person name="Platzer M."/>
            <person name="Guthke R."/>
            <person name="Heitman J."/>
            <person name="Woestemeyer J."/>
            <person name="Zipfel P.F."/>
            <person name="Monod M."/>
            <person name="Brakhage A.A."/>
        </authorList>
    </citation>
    <scope>NUCLEOTIDE SEQUENCE [LARGE SCALE GENOMIC DNA]</scope>
    <source>
        <strain evidence="11">ATCC MYA-4681 / CBS 112371</strain>
    </source>
</reference>
<name>D4ANN7_ARTBC</name>
<dbReference type="Pfam" id="PF08659">
    <property type="entry name" value="KR"/>
    <property type="match status" value="1"/>
</dbReference>
<feature type="active site" description="Proton donor; for dehydratase activity" evidence="5">
    <location>
        <position position="1120"/>
    </location>
</feature>
<dbReference type="InterPro" id="IPR057326">
    <property type="entry name" value="KR_dom"/>
</dbReference>
<dbReference type="KEGG" id="abe:ARB_05854"/>
<sequence length="1776" mass="193750">MSSVITNTPCSRSDACTDSPVTTYSTEPQDQYKDVAVIGMACRVPGGIQDPESLWQALLEQMVACGDIPVHRWEPYHKRDPRNKKILDQTTSRGYFVDNIEDFDYQFFGVSPKEVEQMDPQQRISLEVAWEALEHAGIPSKSLSGSDTAVYWGVNSNDYSRLVLEDLPNIDAWMGIGTAYCGVPNRISYHLNLTGASVAVDAACASSLVAVHHGAAAIATGESRIAIVGGVNALCGPGLTRVLNKAGAVSPDGQCCSFDEDANGYGRAEGAGAVILKNLSQARLDGDHILAVIKGTAVGHNGRTNGIMAPDSKAQQLVARNALQAANVDPDTVHYVEAHATSTALGDPTEINALAEVYGKRHSIDNPCYIGSIKPNIGHLEAGAGVMGLIKAILIVQKGLMPPQANLKTPNTKIKWNDSGLKVVQELTDWPDDTGPRRAAVCSYGYGGTVSHAVIEEFQEFSPILHNETRDSSDGHLLLLSAPHEQRLAALAQSLKSWIGQQDKAQFDLAMFCKTLAARRSHYEFRTSAVIHDVEGAIAALDCICKGANNQWITRSRVLPSDLAKDVVWVFSGHGAQWADMGKELINNRVFYDAIQGLDKIVEEEINLSPINWLQCGDFNSSDRVQILTYIVQIGISALLKSRGIYPQAVIGHSVGEIAASVVAGALSPEEGTLIVTRRATLYRQVMGQGSMSLISKPYQEVCEELREASDVVAAIDSSPTSCVIAGTNDSVAALTEKYQKQGVKTYTVKTDIAFHSPMLDQLREPLAATLQGVLNPAHPHVRLFSTSLLNPRGKNLRDSTYWVNNMTNPVRLTSAVLAAVDDGYRRFLEISSHPLVSHSISETLMEAGIEDYSMIQTLRRDQPAEKSILHAIGQLHCSGVEINWNSQMKGTWMQDIPLSPWVHRPIAQKQPIHSTMGMVADIHDVDTHTLLGRRTTIAGTDLVVHSTTLDSTTKPFPGSHPVFGTEIVPAACLLNTFLKATGNSSLQNTILRVPVSTSGSRAVQIVIQGGEVKLMSRLIQNESVEESSWVTHTESRCAARSEANVEVIDLSGIKTRIGTRLDDDFTIDYLAKVGVSAMGFPWKVMEHYGNADEMIARVDVSPNTVNPDWDQSSWAPLLDAATSIGSTIFFSDPRLRMPAQIQQVDIWTAQDPPKMGWIYVKKDTRIDYSSHVYILSEDSQLLAKFTSMRFSEIEGTPGASGSMSSLVHRVAWPPAYPAEDPIPIQRIIMVAMSNTMRETYARTLPANIQLDQLTTIEALREVLPSIGNQKGTAIAYIPEEVQSLQEVPSAAEKFTWQLLEIIKYVAQNSLATKLFVLTTNMMEAETPTALAHSPLLGLSRVIASEHPDNFGGLIDGEQHTVPLTAMKYIQGADVIRIMDGIPRTARLRALSRDCRKQEVSKALPRPEGTYLIAGGLGVLGLAVAEFLVSHGARRLVLISRRGLPPRRIWDRASKELQQVISKIRDLEQQGVCVHILALDLSTSQAAERLLEKLDQLNLPPVLGVVHAAGVLENELIQDATQDAFARVLSPKVAGSLALHEAFPPDSLDFFVLFSSCGQLFGFPGQGAYGSANTFLDTLATHRRNLGENAVSFQWTAWRGMGMGSDSDFVAAELESKGITDVTRHDAFQAWLYLLQFNTDHGVVLRSRSFEEGEPLPTPLLNDIAIRRARSITDSPSATDSGSSSGACKKLPSSGPELKAYLDEQIRECVASVLHLPSTDVDSRIALSDLGLDSVMNTALRRLLQRTFKINIPPTLVWSYPTVKHLVVWFSEKLAK</sequence>
<dbReference type="InterPro" id="IPR036291">
    <property type="entry name" value="NAD(P)-bd_dom_sf"/>
</dbReference>
<dbReference type="STRING" id="663331.D4ANN7"/>
<dbReference type="EMBL" id="ABSU01000004">
    <property type="protein sequence ID" value="EFE34898.1"/>
    <property type="molecule type" value="Genomic_DNA"/>
</dbReference>
<feature type="region of interest" description="Disordered" evidence="6">
    <location>
        <begin position="1"/>
        <end position="25"/>
    </location>
</feature>
<dbReference type="SMART" id="SM00827">
    <property type="entry name" value="PKS_AT"/>
    <property type="match status" value="1"/>
</dbReference>
<dbReference type="SMART" id="SM01294">
    <property type="entry name" value="PKS_PP_betabranch"/>
    <property type="match status" value="1"/>
</dbReference>
<dbReference type="InterPro" id="IPR016035">
    <property type="entry name" value="Acyl_Trfase/lysoPLipase"/>
</dbReference>
<dbReference type="InterPro" id="IPR014043">
    <property type="entry name" value="Acyl_transferase_dom"/>
</dbReference>
<evidence type="ECO:0000313" key="11">
    <source>
        <dbReference type="Proteomes" id="UP000008866"/>
    </source>
</evidence>
<dbReference type="PANTHER" id="PTHR43775">
    <property type="entry name" value="FATTY ACID SYNTHASE"/>
    <property type="match status" value="1"/>
</dbReference>
<feature type="domain" description="Ketosynthase family 3 (KS3)" evidence="8">
    <location>
        <begin position="32"/>
        <end position="457"/>
    </location>
</feature>
<dbReference type="GO" id="GO:0044550">
    <property type="term" value="P:secondary metabolite biosynthetic process"/>
    <property type="evidence" value="ECO:0007669"/>
    <property type="project" value="TreeGrafter"/>
</dbReference>
<dbReference type="PROSITE" id="PS52019">
    <property type="entry name" value="PKS_MFAS_DH"/>
    <property type="match status" value="1"/>
</dbReference>
<dbReference type="InterPro" id="IPR020806">
    <property type="entry name" value="PKS_PP-bd"/>
</dbReference>
<comment type="caution">
    <text evidence="10">The sequence shown here is derived from an EMBL/GenBank/DDBJ whole genome shotgun (WGS) entry which is preliminary data.</text>
</comment>
<dbReference type="Gene3D" id="3.40.47.10">
    <property type="match status" value="1"/>
</dbReference>
<dbReference type="InterPro" id="IPR036736">
    <property type="entry name" value="ACP-like_sf"/>
</dbReference>
<dbReference type="GO" id="GO:0006633">
    <property type="term" value="P:fatty acid biosynthetic process"/>
    <property type="evidence" value="ECO:0007669"/>
    <property type="project" value="TreeGrafter"/>
</dbReference>
<keyword evidence="3" id="KW-0808">Transferase</keyword>
<dbReference type="Pfam" id="PF02801">
    <property type="entry name" value="Ketoacyl-synt_C"/>
    <property type="match status" value="1"/>
</dbReference>
<dbReference type="GO" id="GO:0004312">
    <property type="term" value="F:fatty acid synthase activity"/>
    <property type="evidence" value="ECO:0007669"/>
    <property type="project" value="TreeGrafter"/>
</dbReference>
<evidence type="ECO:0000256" key="4">
    <source>
        <dbReference type="ARBA" id="ARBA00023268"/>
    </source>
</evidence>
<dbReference type="InterPro" id="IPR014030">
    <property type="entry name" value="Ketoacyl_synth_N"/>
</dbReference>
<dbReference type="Pfam" id="PF00109">
    <property type="entry name" value="ketoacyl-synt"/>
    <property type="match status" value="1"/>
</dbReference>
<dbReference type="InterPro" id="IPR013968">
    <property type="entry name" value="PKS_KR"/>
</dbReference>
<dbReference type="InterPro" id="IPR049900">
    <property type="entry name" value="PKS_mFAS_DH"/>
</dbReference>
<dbReference type="PROSITE" id="PS52004">
    <property type="entry name" value="KS3_2"/>
    <property type="match status" value="1"/>
</dbReference>
<dbReference type="HOGENOM" id="CLU_000022_35_3_1"/>
<dbReference type="GO" id="GO:0031177">
    <property type="term" value="F:phosphopantetheine binding"/>
    <property type="evidence" value="ECO:0007669"/>
    <property type="project" value="InterPro"/>
</dbReference>
<keyword evidence="4" id="KW-0511">Multifunctional enzyme</keyword>
<gene>
    <name evidence="10" type="ORF">ARB_05854</name>
</gene>
<dbReference type="PROSITE" id="PS50075">
    <property type="entry name" value="CARRIER"/>
    <property type="match status" value="1"/>
</dbReference>
<evidence type="ECO:0000256" key="2">
    <source>
        <dbReference type="ARBA" id="ARBA00022553"/>
    </source>
</evidence>
<protein>
    <submittedName>
        <fullName evidence="10">Polyketide synthase, putative</fullName>
    </submittedName>
</protein>
<keyword evidence="1" id="KW-0596">Phosphopantetheine</keyword>
<dbReference type="Pfam" id="PF00698">
    <property type="entry name" value="Acyl_transf_1"/>
    <property type="match status" value="1"/>
</dbReference>
<dbReference type="Pfam" id="PF00550">
    <property type="entry name" value="PP-binding"/>
    <property type="match status" value="1"/>
</dbReference>
<dbReference type="SMART" id="SM00822">
    <property type="entry name" value="PKS_KR"/>
    <property type="match status" value="1"/>
</dbReference>
<dbReference type="Proteomes" id="UP000008866">
    <property type="component" value="Unassembled WGS sequence"/>
</dbReference>
<dbReference type="SUPFAM" id="SSF51735">
    <property type="entry name" value="NAD(P)-binding Rossmann-fold domains"/>
    <property type="match status" value="2"/>
</dbReference>
<dbReference type="InterPro" id="IPR014031">
    <property type="entry name" value="Ketoacyl_synth_C"/>
</dbReference>
<dbReference type="SMART" id="SM00823">
    <property type="entry name" value="PKS_PP"/>
    <property type="match status" value="1"/>
</dbReference>
<proteinExistence type="predicted"/>
<feature type="active site" description="Proton acceptor; for dehydratase activity" evidence="5">
    <location>
        <position position="961"/>
    </location>
</feature>
<feature type="region of interest" description="N-terminal hotdog fold" evidence="5">
    <location>
        <begin position="929"/>
        <end position="1045"/>
    </location>
</feature>
<dbReference type="Gene3D" id="3.40.50.720">
    <property type="entry name" value="NAD(P)-binding Rossmann-like Domain"/>
    <property type="match status" value="1"/>
</dbReference>
<dbReference type="SUPFAM" id="SSF53901">
    <property type="entry name" value="Thiolase-like"/>
    <property type="match status" value="1"/>
</dbReference>
<dbReference type="Pfam" id="PF21089">
    <property type="entry name" value="PKS_DH_N"/>
    <property type="match status" value="1"/>
</dbReference>